<keyword evidence="4" id="KW-1185">Reference proteome</keyword>
<reference evidence="3 4" key="1">
    <citation type="journal article" date="2023" name="G3 (Bethesda)">
        <title>A haplotype-resolved chromosome-scale genome for Quercus rubra L. provides insights into the genetics of adaptive traits for red oak species.</title>
        <authorList>
            <person name="Kapoor B."/>
            <person name="Jenkins J."/>
            <person name="Schmutz J."/>
            <person name="Zhebentyayeva T."/>
            <person name="Kuelheim C."/>
            <person name="Coggeshall M."/>
            <person name="Heim C."/>
            <person name="Lasky J.R."/>
            <person name="Leites L."/>
            <person name="Islam-Faridi N."/>
            <person name="Romero-Severson J."/>
            <person name="DeLeo V.L."/>
            <person name="Lucas S.M."/>
            <person name="Lazic D."/>
            <person name="Gailing O."/>
            <person name="Carlson J."/>
            <person name="Staton M."/>
        </authorList>
    </citation>
    <scope>NUCLEOTIDE SEQUENCE [LARGE SCALE GENOMIC DNA]</scope>
    <source>
        <strain evidence="3">Pseudo-F2</strain>
    </source>
</reference>
<accession>A0AAN7FBJ6</accession>
<sequence length="284" mass="31025">MAETTAANASATNASTTEASSSSQDSYNLSNPLFLHAGENPGAVLTSQPLVGGENYPTWARSVRKSLIAKNKLGFIDGSLTISSSLVNSPIAAQAWVRVDNMVGTWIINSVSPKLQGSIIYRDTALEIWTDLQDTFCQGNGTKHLSPFPQCTCGQCVCGINQRLKNLQIKESTMKFLMGVNDAFSQVRTQILLMDPLPSVNKAHSLFIQEEMQRSVHNVVRVESTALATKNSGSNFKGKDRPLCTHYGKLGHTMDKCYKLHGFPPGFKFKNNKNATAHQAWAPF</sequence>
<comment type="caution">
    <text evidence="3">The sequence shown here is derived from an EMBL/GenBank/DDBJ whole genome shotgun (WGS) entry which is preliminary data.</text>
</comment>
<evidence type="ECO:0000256" key="1">
    <source>
        <dbReference type="SAM" id="MobiDB-lite"/>
    </source>
</evidence>
<gene>
    <name evidence="3" type="ORF">RGQ29_019749</name>
</gene>
<evidence type="ECO:0000313" key="3">
    <source>
        <dbReference type="EMBL" id="KAK4588861.1"/>
    </source>
</evidence>
<dbReference type="Proteomes" id="UP001324115">
    <property type="component" value="Unassembled WGS sequence"/>
</dbReference>
<name>A0AAN7FBJ6_QUERU</name>
<evidence type="ECO:0000259" key="2">
    <source>
        <dbReference type="Pfam" id="PF14244"/>
    </source>
</evidence>
<dbReference type="PANTHER" id="PTHR37610:SF97">
    <property type="entry name" value="RETROTRANSPOSON GAG DOMAIN-CONTAINING PROTEIN"/>
    <property type="match status" value="1"/>
</dbReference>
<protein>
    <recommendedName>
        <fullName evidence="2">Retrotransposon Copia-like N-terminal domain-containing protein</fullName>
    </recommendedName>
</protein>
<dbReference type="Pfam" id="PF14244">
    <property type="entry name" value="Retrotran_gag_3"/>
    <property type="match status" value="1"/>
</dbReference>
<proteinExistence type="predicted"/>
<feature type="region of interest" description="Disordered" evidence="1">
    <location>
        <begin position="1"/>
        <end position="25"/>
    </location>
</feature>
<feature type="domain" description="Retrotransposon Copia-like N-terminal" evidence="2">
    <location>
        <begin position="36"/>
        <end position="80"/>
    </location>
</feature>
<dbReference type="PANTHER" id="PTHR37610">
    <property type="entry name" value="CCHC-TYPE DOMAIN-CONTAINING PROTEIN"/>
    <property type="match status" value="1"/>
</dbReference>
<evidence type="ECO:0000313" key="4">
    <source>
        <dbReference type="Proteomes" id="UP001324115"/>
    </source>
</evidence>
<dbReference type="EMBL" id="JAXUIC010000005">
    <property type="protein sequence ID" value="KAK4588861.1"/>
    <property type="molecule type" value="Genomic_DNA"/>
</dbReference>
<dbReference type="AlphaFoldDB" id="A0AAN7FBJ6"/>
<dbReference type="InterPro" id="IPR029472">
    <property type="entry name" value="Copia-like_N"/>
</dbReference>
<organism evidence="3 4">
    <name type="scientific">Quercus rubra</name>
    <name type="common">Northern red oak</name>
    <name type="synonym">Quercus borealis</name>
    <dbReference type="NCBI Taxonomy" id="3512"/>
    <lineage>
        <taxon>Eukaryota</taxon>
        <taxon>Viridiplantae</taxon>
        <taxon>Streptophyta</taxon>
        <taxon>Embryophyta</taxon>
        <taxon>Tracheophyta</taxon>
        <taxon>Spermatophyta</taxon>
        <taxon>Magnoliopsida</taxon>
        <taxon>eudicotyledons</taxon>
        <taxon>Gunneridae</taxon>
        <taxon>Pentapetalae</taxon>
        <taxon>rosids</taxon>
        <taxon>fabids</taxon>
        <taxon>Fagales</taxon>
        <taxon>Fagaceae</taxon>
        <taxon>Quercus</taxon>
    </lineage>
</organism>